<dbReference type="RefSeq" id="WP_249470732.1">
    <property type="nucleotide sequence ID" value="NZ_JAMBEP010000001.1"/>
</dbReference>
<evidence type="ECO:0000256" key="1">
    <source>
        <dbReference type="SAM" id="MobiDB-lite"/>
    </source>
</evidence>
<reference evidence="2 3" key="1">
    <citation type="submission" date="2022-05" db="EMBL/GenBank/DDBJ databases">
        <title>Luteimonas sp. SX5, whole genome shotgun sequencing project.</title>
        <authorList>
            <person name="Zhao G."/>
            <person name="Shen L."/>
        </authorList>
    </citation>
    <scope>NUCLEOTIDE SEQUENCE [LARGE SCALE GENOMIC DNA]</scope>
    <source>
        <strain evidence="2 3">SX5</strain>
    </source>
</reference>
<organism evidence="2 3">
    <name type="scientific">Luteimonas galliterrae</name>
    <dbReference type="NCBI Taxonomy" id="2940486"/>
    <lineage>
        <taxon>Bacteria</taxon>
        <taxon>Pseudomonadati</taxon>
        <taxon>Pseudomonadota</taxon>
        <taxon>Gammaproteobacteria</taxon>
        <taxon>Lysobacterales</taxon>
        <taxon>Lysobacteraceae</taxon>
        <taxon>Luteimonas</taxon>
    </lineage>
</organism>
<evidence type="ECO:0000313" key="3">
    <source>
        <dbReference type="Proteomes" id="UP001431217"/>
    </source>
</evidence>
<protein>
    <recommendedName>
        <fullName evidence="4">Poly(Hydroxyalcanoate) granule associated protein</fullName>
    </recommendedName>
</protein>
<proteinExistence type="predicted"/>
<comment type="caution">
    <text evidence="2">The sequence shown here is derived from an EMBL/GenBank/DDBJ whole genome shotgun (WGS) entry which is preliminary data.</text>
</comment>
<sequence length="131" mass="14208">MVAKKNSRASKETTLRHVWLAAIGAAVVARREARTAFEIAVEEAGKLRGRAGYFAADAVAVARGGLLTVAERVEPKLRQAGGDIETRLAPVLAKLGLTPKPRRPVRKARQPAAKSRRVARTPVKRARGVRR</sequence>
<feature type="compositionally biased region" description="Basic residues" evidence="1">
    <location>
        <begin position="100"/>
        <end position="131"/>
    </location>
</feature>
<evidence type="ECO:0000313" key="2">
    <source>
        <dbReference type="EMBL" id="MCL1633531.1"/>
    </source>
</evidence>
<gene>
    <name evidence="2" type="ORF">M2650_02575</name>
</gene>
<name>A0ABT0MF79_9GAMM</name>
<feature type="region of interest" description="Disordered" evidence="1">
    <location>
        <begin position="99"/>
        <end position="131"/>
    </location>
</feature>
<dbReference type="Proteomes" id="UP001431217">
    <property type="component" value="Unassembled WGS sequence"/>
</dbReference>
<evidence type="ECO:0008006" key="4">
    <source>
        <dbReference type="Google" id="ProtNLM"/>
    </source>
</evidence>
<accession>A0ABT0MF79</accession>
<keyword evidence="3" id="KW-1185">Reference proteome</keyword>
<dbReference type="EMBL" id="JAMBEP010000001">
    <property type="protein sequence ID" value="MCL1633531.1"/>
    <property type="molecule type" value="Genomic_DNA"/>
</dbReference>